<evidence type="ECO:0000313" key="3">
    <source>
        <dbReference type="Proteomes" id="UP000318995"/>
    </source>
</evidence>
<dbReference type="EMBL" id="SJPH01000010">
    <property type="protein sequence ID" value="TWT40840.1"/>
    <property type="molecule type" value="Genomic_DNA"/>
</dbReference>
<dbReference type="RefSeq" id="WP_146575446.1">
    <property type="nucleotide sequence ID" value="NZ_SJPH01000010.1"/>
</dbReference>
<dbReference type="InterPro" id="IPR045584">
    <property type="entry name" value="Pilin-like"/>
</dbReference>
<evidence type="ECO:0000313" key="2">
    <source>
        <dbReference type="EMBL" id="TWT40840.1"/>
    </source>
</evidence>
<dbReference type="NCBIfam" id="TIGR02532">
    <property type="entry name" value="IV_pilin_GFxxxE"/>
    <property type="match status" value="1"/>
</dbReference>
<evidence type="ECO:0000259" key="1">
    <source>
        <dbReference type="Pfam" id="PF07596"/>
    </source>
</evidence>
<keyword evidence="3" id="KW-1185">Reference proteome</keyword>
<name>A0A5C5VRM6_9BACT</name>
<dbReference type="SUPFAM" id="SSF54523">
    <property type="entry name" value="Pili subunits"/>
    <property type="match status" value="1"/>
</dbReference>
<dbReference type="Pfam" id="PF07596">
    <property type="entry name" value="SBP_bac_10"/>
    <property type="match status" value="1"/>
</dbReference>
<comment type="caution">
    <text evidence="2">The sequence shown here is derived from an EMBL/GenBank/DDBJ whole genome shotgun (WGS) entry which is preliminary data.</text>
</comment>
<dbReference type="InterPro" id="IPR011453">
    <property type="entry name" value="DUF1559"/>
</dbReference>
<sequence length="378" mass="41293">MDRTVRSVGSRRAFTLVELLVVIAIIGILVSLLLPAVQAAREAARRAQCVNQLKNLALAVINHHDIKQHFPISGGVTSNFISFADSDVQAAFGNGNGKLMNGVGWIVQVLPQLEEQAFYDQFASGGAFEGQIRDGFCSRPREKGGLFSLKNGISVPELLKRQLPVLQCPSDESVYLLANDQWQMTGCEVATTSYKGVLGDTYLNQQGSIFSNGECNSATASTTYPSGCHDRLRNGDYATPAQMVGVERDCHTGTRCNGIFFRHTWLKPVKISNIVDGTSKTLMLGEDIPAFNHHSAAYYSNSDWSACNTPINYRISEAPGEWVADEWEELQGFRSEHPGGAQFARADGSVAFITEGVNNVVYRTSCTRNGEELVNESL</sequence>
<accession>A0A5C5VRM6</accession>
<dbReference type="InterPro" id="IPR012902">
    <property type="entry name" value="N_methyl_site"/>
</dbReference>
<dbReference type="NCBIfam" id="TIGR04294">
    <property type="entry name" value="pre_pil_HX9DG"/>
    <property type="match status" value="1"/>
</dbReference>
<dbReference type="InterPro" id="IPR027558">
    <property type="entry name" value="Pre_pil_HX9DG_C"/>
</dbReference>
<dbReference type="Pfam" id="PF07963">
    <property type="entry name" value="N_methyl"/>
    <property type="match status" value="1"/>
</dbReference>
<protein>
    <recommendedName>
        <fullName evidence="1">DUF1559 domain-containing protein</fullName>
    </recommendedName>
</protein>
<organism evidence="2 3">
    <name type="scientific">Botrimarina hoheduenensis</name>
    <dbReference type="NCBI Taxonomy" id="2528000"/>
    <lineage>
        <taxon>Bacteria</taxon>
        <taxon>Pseudomonadati</taxon>
        <taxon>Planctomycetota</taxon>
        <taxon>Planctomycetia</taxon>
        <taxon>Pirellulales</taxon>
        <taxon>Lacipirellulaceae</taxon>
        <taxon>Botrimarina</taxon>
    </lineage>
</organism>
<reference evidence="2 3" key="1">
    <citation type="submission" date="2019-02" db="EMBL/GenBank/DDBJ databases">
        <title>Deep-cultivation of Planctomycetes and their phenomic and genomic characterization uncovers novel biology.</title>
        <authorList>
            <person name="Wiegand S."/>
            <person name="Jogler M."/>
            <person name="Boedeker C."/>
            <person name="Pinto D."/>
            <person name="Vollmers J."/>
            <person name="Rivas-Marin E."/>
            <person name="Kohn T."/>
            <person name="Peeters S.H."/>
            <person name="Heuer A."/>
            <person name="Rast P."/>
            <person name="Oberbeckmann S."/>
            <person name="Bunk B."/>
            <person name="Jeske O."/>
            <person name="Meyerdierks A."/>
            <person name="Storesund J.E."/>
            <person name="Kallscheuer N."/>
            <person name="Luecker S."/>
            <person name="Lage O.M."/>
            <person name="Pohl T."/>
            <person name="Merkel B.J."/>
            <person name="Hornburger P."/>
            <person name="Mueller R.-W."/>
            <person name="Bruemmer F."/>
            <person name="Labrenz M."/>
            <person name="Spormann A.M."/>
            <person name="Op Den Camp H."/>
            <person name="Overmann J."/>
            <person name="Amann R."/>
            <person name="Jetten M.S.M."/>
            <person name="Mascher T."/>
            <person name="Medema M.H."/>
            <person name="Devos D.P."/>
            <person name="Kaster A.-K."/>
            <person name="Ovreas L."/>
            <person name="Rohde M."/>
            <person name="Galperin M.Y."/>
            <person name="Jogler C."/>
        </authorList>
    </citation>
    <scope>NUCLEOTIDE SEQUENCE [LARGE SCALE GENOMIC DNA]</scope>
    <source>
        <strain evidence="2 3">Pla111</strain>
    </source>
</reference>
<dbReference type="PANTHER" id="PTHR30093:SF2">
    <property type="entry name" value="TYPE II SECRETION SYSTEM PROTEIN H"/>
    <property type="match status" value="1"/>
</dbReference>
<feature type="domain" description="DUF1559" evidence="1">
    <location>
        <begin position="38"/>
        <end position="357"/>
    </location>
</feature>
<gene>
    <name evidence="2" type="ORF">Pla111_32580</name>
</gene>
<dbReference type="AlphaFoldDB" id="A0A5C5VRM6"/>
<proteinExistence type="predicted"/>
<dbReference type="Proteomes" id="UP000318995">
    <property type="component" value="Unassembled WGS sequence"/>
</dbReference>
<dbReference type="Gene3D" id="3.30.700.10">
    <property type="entry name" value="Glycoprotein, Type 4 Pilin"/>
    <property type="match status" value="1"/>
</dbReference>
<dbReference type="OrthoDB" id="287493at2"/>
<dbReference type="PANTHER" id="PTHR30093">
    <property type="entry name" value="GENERAL SECRETION PATHWAY PROTEIN G"/>
    <property type="match status" value="1"/>
</dbReference>